<accession>A0A158D246</accession>
<dbReference type="EMBL" id="FCNX02000013">
    <property type="protein sequence ID" value="SAK88639.1"/>
    <property type="molecule type" value="Genomic_DNA"/>
</dbReference>
<proteinExistence type="predicted"/>
<sequence>MNCRRGDLAVIVRAAAKGDEAYRKYTKRLIGKVVTVTKWEMQGTEVCWTIRSPFWMRIDGEKTRVTGIHDSLLQPIRGSAAREAELQG</sequence>
<name>A0A158D246_9BURK</name>
<gene>
    <name evidence="1" type="ORF">AWB77_04806</name>
</gene>
<keyword evidence="2" id="KW-1185">Reference proteome</keyword>
<evidence type="ECO:0000313" key="1">
    <source>
        <dbReference type="EMBL" id="SAK88639.1"/>
    </source>
</evidence>
<organism evidence="1 2">
    <name type="scientific">Caballeronia fortuita</name>
    <dbReference type="NCBI Taxonomy" id="1777138"/>
    <lineage>
        <taxon>Bacteria</taxon>
        <taxon>Pseudomonadati</taxon>
        <taxon>Pseudomonadota</taxon>
        <taxon>Betaproteobacteria</taxon>
        <taxon>Burkholderiales</taxon>
        <taxon>Burkholderiaceae</taxon>
        <taxon>Caballeronia</taxon>
    </lineage>
</organism>
<dbReference type="STRING" id="1777138.AWB77_04806"/>
<dbReference type="AlphaFoldDB" id="A0A158D246"/>
<dbReference type="Proteomes" id="UP000054903">
    <property type="component" value="Unassembled WGS sequence"/>
</dbReference>
<reference evidence="1" key="1">
    <citation type="submission" date="2016-01" db="EMBL/GenBank/DDBJ databases">
        <authorList>
            <person name="Peeters C."/>
        </authorList>
    </citation>
    <scope>NUCLEOTIDE SEQUENCE</scope>
    <source>
        <strain evidence="1">LMG 29320</strain>
    </source>
</reference>
<comment type="caution">
    <text evidence="1">The sequence shown here is derived from an EMBL/GenBank/DDBJ whole genome shotgun (WGS) entry which is preliminary data.</text>
</comment>
<evidence type="ECO:0000313" key="2">
    <source>
        <dbReference type="Proteomes" id="UP000054903"/>
    </source>
</evidence>
<protein>
    <submittedName>
        <fullName evidence="1">Uncharacterized protein</fullName>
    </submittedName>
</protein>